<evidence type="ECO:0000313" key="2">
    <source>
        <dbReference type="Proteomes" id="UP000789920"/>
    </source>
</evidence>
<sequence length="687" mass="77068">MQTSELLTINFPKASSRKASIVSSSAPPSPHFLQNNLSHDLNDILRGFVDELCEIFIEARQRGKPDTTTCKLFTDYLKSQNQNVEQIFECLLNNTHRPEYTALLGYFYSKGIGTKPSFRKAYSLYLSEAKKDFFIAQDLVGDCYYLGRGTIKDCRMAFEWYQKAADNGSIGALTSLGICYYLGEAARGGSTDGKKSLASCYEKGKGTKKDIKKAKFWNKEAANDSYKATNRRTKQTQNKNKLPSKNVKKEPSGRSKLANGVNTEPSIKNKSSPKNVNSHKSPSEPSNHVNSYEHSEPSVEDILSNSVHELSSKSEVIDLEPYVESDLPESPEESFDAIIPDPSDEHSLEEYEIIIPVESCSEPSAESNLPEETTVSYEFVDIYESSEQFSENIIPVTSCPEHSVEGDIPIESSEQPSENTIPDTSCTEPSIESDIPLEITDPPVESFEQSSETIIPEPSIESDIPLETTDLPVESSESIIPESSIESNTPLETTDLSVESFEIINKEPSIESNISSETTDPHECPPVEPSEIANQEPELSMESNSSPENAIIQESSPKPLKIVDKGSSVDTKPSVPTKKKRKRCSKLEQVEKRINRRIKWYKKNLYDEVNYELLEDFPAWLRGCEMDKYAPLFEGKRWQDIVKMKYKDLKELGIDHHESAWQLQSNFWIINCDLAAKKGKTLPYKGG</sequence>
<proteinExistence type="predicted"/>
<comment type="caution">
    <text evidence="1">The sequence shown here is derived from an EMBL/GenBank/DDBJ whole genome shotgun (WGS) entry which is preliminary data.</text>
</comment>
<organism evidence="1 2">
    <name type="scientific">Racocetra persica</name>
    <dbReference type="NCBI Taxonomy" id="160502"/>
    <lineage>
        <taxon>Eukaryota</taxon>
        <taxon>Fungi</taxon>
        <taxon>Fungi incertae sedis</taxon>
        <taxon>Mucoromycota</taxon>
        <taxon>Glomeromycotina</taxon>
        <taxon>Glomeromycetes</taxon>
        <taxon>Diversisporales</taxon>
        <taxon>Gigasporaceae</taxon>
        <taxon>Racocetra</taxon>
    </lineage>
</organism>
<dbReference type="EMBL" id="CAJVQC010001770">
    <property type="protein sequence ID" value="CAG8500141.1"/>
    <property type="molecule type" value="Genomic_DNA"/>
</dbReference>
<accession>A0ACA9KXZ8</accession>
<keyword evidence="2" id="KW-1185">Reference proteome</keyword>
<reference evidence="1" key="1">
    <citation type="submission" date="2021-06" db="EMBL/GenBank/DDBJ databases">
        <authorList>
            <person name="Kallberg Y."/>
            <person name="Tangrot J."/>
            <person name="Rosling A."/>
        </authorList>
    </citation>
    <scope>NUCLEOTIDE SEQUENCE</scope>
    <source>
        <strain evidence="1">MA461A</strain>
    </source>
</reference>
<protein>
    <submittedName>
        <fullName evidence="1">20947_t:CDS:1</fullName>
    </submittedName>
</protein>
<gene>
    <name evidence="1" type="ORF">RPERSI_LOCUS1782</name>
</gene>
<evidence type="ECO:0000313" key="1">
    <source>
        <dbReference type="EMBL" id="CAG8500141.1"/>
    </source>
</evidence>
<feature type="non-terminal residue" evidence="1">
    <location>
        <position position="687"/>
    </location>
</feature>
<name>A0ACA9KXZ8_9GLOM</name>
<dbReference type="Proteomes" id="UP000789920">
    <property type="component" value="Unassembled WGS sequence"/>
</dbReference>